<dbReference type="STRING" id="106370.Francci3_2806"/>
<reference evidence="3 4" key="1">
    <citation type="journal article" date="2007" name="Genome Res.">
        <title>Genome characteristics of facultatively symbiotic Frankia sp. strains reflect host range and host plant biogeography.</title>
        <authorList>
            <person name="Normand P."/>
            <person name="Lapierre P."/>
            <person name="Tisa L.S."/>
            <person name="Gogarten J.P."/>
            <person name="Alloisio N."/>
            <person name="Bagnarol E."/>
            <person name="Bassi C.A."/>
            <person name="Berry A.M."/>
            <person name="Bickhart D.M."/>
            <person name="Choisne N."/>
            <person name="Couloux A."/>
            <person name="Cournoyer B."/>
            <person name="Cruveiller S."/>
            <person name="Daubin V."/>
            <person name="Demange N."/>
            <person name="Francino M.P."/>
            <person name="Goltsman E."/>
            <person name="Huang Y."/>
            <person name="Kopp O.R."/>
            <person name="Labarre L."/>
            <person name="Lapidus A."/>
            <person name="Lavire C."/>
            <person name="Marechal J."/>
            <person name="Martinez M."/>
            <person name="Mastronunzio J.E."/>
            <person name="Mullin B.C."/>
            <person name="Niemann J."/>
            <person name="Pujic P."/>
            <person name="Rawnsley T."/>
            <person name="Rouy Z."/>
            <person name="Schenowitz C."/>
            <person name="Sellstedt A."/>
            <person name="Tavares F."/>
            <person name="Tomkins J.P."/>
            <person name="Vallenet D."/>
            <person name="Valverde C."/>
            <person name="Wall L.G."/>
            <person name="Wang Y."/>
            <person name="Medigue C."/>
            <person name="Benson D.R."/>
        </authorList>
    </citation>
    <scope>NUCLEOTIDE SEQUENCE [LARGE SCALE GENOMIC DNA]</scope>
    <source>
        <strain evidence="4">DSM 45818 / CECT 9043 / CcI3</strain>
    </source>
</reference>
<name>Q2J978_FRACC</name>
<keyword evidence="2" id="KW-0812">Transmembrane</keyword>
<proteinExistence type="predicted"/>
<sequence length="192" mass="21272">MTGSRRPARHSASTTPDSAGLYQFDVRHAPLIISRPIATVEVMVQSAGILCDPGALFLFHEFRINHCDRRIPRRHSVQVRSLAFSVRTSYPHRRRSVPVHEQPPQPASPQPARSETSSAPDTKGHDDLCHPRSGPGVGVRAVLVVRGCRAGRRPVLAGVLLDHFWWDSIFLVNVLLGLLGVAGGHVNRRRWL</sequence>
<evidence type="ECO:0000256" key="1">
    <source>
        <dbReference type="SAM" id="MobiDB-lite"/>
    </source>
</evidence>
<protein>
    <submittedName>
        <fullName evidence="3">Uncharacterized protein</fullName>
    </submittedName>
</protein>
<evidence type="ECO:0000256" key="2">
    <source>
        <dbReference type="SAM" id="Phobius"/>
    </source>
</evidence>
<keyword evidence="2" id="KW-0472">Membrane</keyword>
<dbReference type="HOGENOM" id="CLU_1413324_0_0_11"/>
<gene>
    <name evidence="3" type="ordered locus">Francci3_2806</name>
</gene>
<accession>Q2J978</accession>
<dbReference type="KEGG" id="fra:Francci3_2806"/>
<dbReference type="Proteomes" id="UP000001937">
    <property type="component" value="Chromosome"/>
</dbReference>
<keyword evidence="4" id="KW-1185">Reference proteome</keyword>
<evidence type="ECO:0000313" key="4">
    <source>
        <dbReference type="Proteomes" id="UP000001937"/>
    </source>
</evidence>
<feature type="region of interest" description="Disordered" evidence="1">
    <location>
        <begin position="93"/>
        <end position="133"/>
    </location>
</feature>
<keyword evidence="2" id="KW-1133">Transmembrane helix</keyword>
<dbReference type="EMBL" id="CP000249">
    <property type="protein sequence ID" value="ABD12164.1"/>
    <property type="molecule type" value="Genomic_DNA"/>
</dbReference>
<evidence type="ECO:0000313" key="3">
    <source>
        <dbReference type="EMBL" id="ABD12164.1"/>
    </source>
</evidence>
<dbReference type="AlphaFoldDB" id="Q2J978"/>
<feature type="transmembrane region" description="Helical" evidence="2">
    <location>
        <begin position="164"/>
        <end position="186"/>
    </location>
</feature>
<organism evidence="3 4">
    <name type="scientific">Frankia casuarinae (strain DSM 45818 / CECT 9043 / HFP020203 / CcI3)</name>
    <dbReference type="NCBI Taxonomy" id="106370"/>
    <lineage>
        <taxon>Bacteria</taxon>
        <taxon>Bacillati</taxon>
        <taxon>Actinomycetota</taxon>
        <taxon>Actinomycetes</taxon>
        <taxon>Frankiales</taxon>
        <taxon>Frankiaceae</taxon>
        <taxon>Frankia</taxon>
    </lineage>
</organism>